<evidence type="ECO:0000313" key="4">
    <source>
        <dbReference type="RefSeq" id="XP_025425254.1"/>
    </source>
</evidence>
<sequence>MFNDSDPCDRSCTKLATVFPSVSKLHNLNTCLNNLTALDLSSSSLCEVPEIVGNLGNIVELNLSSNELTTLPLTFVKLQHLTRLNLSHNNFVAIPQCLMNGMDHLVILDLSHNQLLNINTKPLCVQHLRSLNISYNLKLNSLPLWLWSIECTSIESLNLSFTYCLDNIQADPYLNMYGIARHLKYLNISCTNADVLKLDFIKHLKNIRSLVLDNKDTKIKQQHNFFIKVPLVFNYRFKLIDSLSMSNVNLSSIGKRVYFSLPNLRLLNLSNNAIVLLPDSLSQLTNLEVCDFSNNQILTVPESFRNLKNLKTLVLNNNWLLSFPNIITHLMKLEFLDLYNNKLDAIPLWDINSSIKSVDFEQNVFSTESITEINYSKLLKNLRLSINENRIIGPLHVEDSNDLEFSNESVESSSYFDCSSSENSFHEGNQEDTNFTPEECWECNSYEHTTAVFDPKEFEKSLFDELIKLNSITYEEITKEKNIFHNVVYLTNEHYFCPNDELPKI</sequence>
<keyword evidence="1" id="KW-0433">Leucine-rich repeat</keyword>
<dbReference type="PANTHER" id="PTHR48051">
    <property type="match status" value="1"/>
</dbReference>
<evidence type="ECO:0000256" key="1">
    <source>
        <dbReference type="ARBA" id="ARBA00022614"/>
    </source>
</evidence>
<dbReference type="SUPFAM" id="SSF52047">
    <property type="entry name" value="RNI-like"/>
    <property type="match status" value="1"/>
</dbReference>
<evidence type="ECO:0000256" key="2">
    <source>
        <dbReference type="ARBA" id="ARBA00022737"/>
    </source>
</evidence>
<accession>A0A8B8GPS1</accession>
<evidence type="ECO:0000313" key="3">
    <source>
        <dbReference type="Proteomes" id="UP000694846"/>
    </source>
</evidence>
<dbReference type="InterPro" id="IPR001611">
    <property type="entry name" value="Leu-rich_rpt"/>
</dbReference>
<dbReference type="SMART" id="SM00364">
    <property type="entry name" value="LRR_BAC"/>
    <property type="match status" value="5"/>
</dbReference>
<dbReference type="SUPFAM" id="SSF52058">
    <property type="entry name" value="L domain-like"/>
    <property type="match status" value="1"/>
</dbReference>
<dbReference type="PROSITE" id="PS51450">
    <property type="entry name" value="LRR"/>
    <property type="match status" value="3"/>
</dbReference>
<dbReference type="GO" id="GO:0005737">
    <property type="term" value="C:cytoplasm"/>
    <property type="evidence" value="ECO:0007669"/>
    <property type="project" value="TreeGrafter"/>
</dbReference>
<reference evidence="4 5" key="1">
    <citation type="submission" date="2025-04" db="UniProtKB">
        <authorList>
            <consortium name="RefSeq"/>
        </authorList>
    </citation>
    <scope>IDENTIFICATION</scope>
    <source>
        <tissue evidence="4 5">Whole body</tissue>
    </source>
</reference>
<protein>
    <submittedName>
        <fullName evidence="4">Leucine-rich repeat protein SHOC-2-like isoform X1</fullName>
    </submittedName>
    <submittedName>
        <fullName evidence="5">Leucine-rich repeat protein SHOC-2-like isoform X2</fullName>
    </submittedName>
</protein>
<dbReference type="Gene3D" id="3.80.10.10">
    <property type="entry name" value="Ribonuclease Inhibitor"/>
    <property type="match status" value="2"/>
</dbReference>
<dbReference type="RefSeq" id="XP_025425254.1">
    <property type="nucleotide sequence ID" value="XM_025569469.1"/>
</dbReference>
<dbReference type="Proteomes" id="UP000694846">
    <property type="component" value="Unplaced"/>
</dbReference>
<dbReference type="InterPro" id="IPR003591">
    <property type="entry name" value="Leu-rich_rpt_typical-subtyp"/>
</dbReference>
<dbReference type="AlphaFoldDB" id="A0A8B8GPS1"/>
<dbReference type="InterPro" id="IPR032675">
    <property type="entry name" value="LRR_dom_sf"/>
</dbReference>
<organism evidence="3 4">
    <name type="scientific">Sipha flava</name>
    <name type="common">yellow sugarcane aphid</name>
    <dbReference type="NCBI Taxonomy" id="143950"/>
    <lineage>
        <taxon>Eukaryota</taxon>
        <taxon>Metazoa</taxon>
        <taxon>Ecdysozoa</taxon>
        <taxon>Arthropoda</taxon>
        <taxon>Hexapoda</taxon>
        <taxon>Insecta</taxon>
        <taxon>Pterygota</taxon>
        <taxon>Neoptera</taxon>
        <taxon>Paraneoptera</taxon>
        <taxon>Hemiptera</taxon>
        <taxon>Sternorrhyncha</taxon>
        <taxon>Aphidomorpha</taxon>
        <taxon>Aphidoidea</taxon>
        <taxon>Aphididae</taxon>
        <taxon>Sipha</taxon>
    </lineage>
</organism>
<keyword evidence="3" id="KW-1185">Reference proteome</keyword>
<dbReference type="PANTHER" id="PTHR48051:SF1">
    <property type="entry name" value="RAS SUPPRESSOR PROTEIN 1"/>
    <property type="match status" value="1"/>
</dbReference>
<keyword evidence="2" id="KW-0677">Repeat</keyword>
<name>A0A8B8GPS1_9HEMI</name>
<dbReference type="SMART" id="SM00369">
    <property type="entry name" value="LRR_TYP"/>
    <property type="match status" value="7"/>
</dbReference>
<dbReference type="Pfam" id="PF13855">
    <property type="entry name" value="LRR_8"/>
    <property type="match status" value="2"/>
</dbReference>
<evidence type="ECO:0000313" key="5">
    <source>
        <dbReference type="RefSeq" id="XP_025425255.1"/>
    </source>
</evidence>
<dbReference type="PRINTS" id="PR00019">
    <property type="entry name" value="LEURICHRPT"/>
</dbReference>
<dbReference type="RefSeq" id="XP_025425255.1">
    <property type="nucleotide sequence ID" value="XM_025569470.1"/>
</dbReference>
<proteinExistence type="predicted"/>
<dbReference type="SMART" id="SM00365">
    <property type="entry name" value="LRR_SD22"/>
    <property type="match status" value="3"/>
</dbReference>
<dbReference type="OrthoDB" id="2021138at2759"/>
<dbReference type="InterPro" id="IPR050216">
    <property type="entry name" value="LRR_domain-containing"/>
</dbReference>
<gene>
    <name evidence="4 5" type="primary">LOC112694097</name>
</gene>
<dbReference type="GeneID" id="112694097"/>